<evidence type="ECO:0000256" key="6">
    <source>
        <dbReference type="ARBA" id="ARBA00022679"/>
    </source>
</evidence>
<comment type="similarity">
    <text evidence="3 13">Belongs to the membrane-bound acyltransferase family.</text>
</comment>
<evidence type="ECO:0000256" key="1">
    <source>
        <dbReference type="ARBA" id="ARBA00004651"/>
    </source>
</evidence>
<dbReference type="InterPro" id="IPR028362">
    <property type="entry name" value="AlgI"/>
</dbReference>
<keyword evidence="7 14" id="KW-0812">Transmembrane</keyword>
<evidence type="ECO:0000256" key="12">
    <source>
        <dbReference type="ARBA" id="ARBA00031030"/>
    </source>
</evidence>
<dbReference type="PIRSF" id="PIRSF500217">
    <property type="entry name" value="AlgI"/>
    <property type="match status" value="1"/>
</dbReference>
<proteinExistence type="inferred from homology"/>
<evidence type="ECO:0000256" key="3">
    <source>
        <dbReference type="ARBA" id="ARBA00010323"/>
    </source>
</evidence>
<evidence type="ECO:0000256" key="4">
    <source>
        <dbReference type="ARBA" id="ARBA00016084"/>
    </source>
</evidence>
<dbReference type="Pfam" id="PF03062">
    <property type="entry name" value="MBOAT"/>
    <property type="match status" value="1"/>
</dbReference>
<keyword evidence="9 14" id="KW-1133">Transmembrane helix</keyword>
<sequence length="477" mass="53519">MLFSSPTFLLFFAVLLLFYAGARSYRERAAIVLAGSLLFYASWKPAYLLLLTASVSLNYWLYSALSATRSKRLLVAGLALNLGFLGIIKYLGMALDTLSGLAGWLELPVPAAPPAWVHWALPLGISFYTFHMLSVMIDVYRGEWTHRISFRAWWMYVTFFPHMIAGPILRASELVEQLEDLQPLRAREVKLGALIFLAGLVKKVLFADNLAPLADALFGQPQALGLYAAWLAATAFALQIYFDFSGYSEMAVGLARMFGVVLPRNFLHPYTSRSVREFWQRWHITLSRWLRDYLYISLGGNRRGKARNLANLMITMLLGGLWHGAAWTFVFWGLLHGSYLVLHRVLLDACTRVGVLEGSAAARALSWLGWPVTLALVWLTWVFFRAPTFHDAWTITAAMLGMADAAGAPAVRTYVQALVWASLLLVLVEPAIERALKRGLRRWGELHFTLRGTAYAGIALMVILFGGSSQKFIYFDF</sequence>
<evidence type="ECO:0000256" key="14">
    <source>
        <dbReference type="SAM" id="Phobius"/>
    </source>
</evidence>
<dbReference type="PANTHER" id="PTHR13285">
    <property type="entry name" value="ACYLTRANSFERASE"/>
    <property type="match status" value="1"/>
</dbReference>
<dbReference type="PIRSF" id="PIRSF016636">
    <property type="entry name" value="AlgI_DltB"/>
    <property type="match status" value="1"/>
</dbReference>
<feature type="transmembrane region" description="Helical" evidence="14">
    <location>
        <begin position="223"/>
        <end position="242"/>
    </location>
</feature>
<feature type="transmembrane region" description="Helical" evidence="14">
    <location>
        <begin position="74"/>
        <end position="95"/>
    </location>
</feature>
<dbReference type="InterPro" id="IPR024194">
    <property type="entry name" value="Ac/AlaTfrase_AlgI/DltB"/>
</dbReference>
<evidence type="ECO:0000256" key="7">
    <source>
        <dbReference type="ARBA" id="ARBA00022692"/>
    </source>
</evidence>
<dbReference type="InterPro" id="IPR051085">
    <property type="entry name" value="MB_O-acyltransferase"/>
</dbReference>
<evidence type="ECO:0000256" key="8">
    <source>
        <dbReference type="ARBA" id="ARBA00022841"/>
    </source>
</evidence>
<protein>
    <recommendedName>
        <fullName evidence="4">Probable alginate O-acetylase AlgI</fullName>
    </recommendedName>
    <alternativeName>
        <fullName evidence="12">Alginate biosynthesis protein AlgI</fullName>
    </alternativeName>
</protein>
<evidence type="ECO:0000313" key="15">
    <source>
        <dbReference type="EMBL" id="WRS39628.1"/>
    </source>
</evidence>
<dbReference type="PANTHER" id="PTHR13285:SF23">
    <property type="entry name" value="TEICHOIC ACID D-ALANYLTRANSFERASE"/>
    <property type="match status" value="1"/>
</dbReference>
<evidence type="ECO:0000256" key="2">
    <source>
        <dbReference type="ARBA" id="ARBA00005182"/>
    </source>
</evidence>
<dbReference type="EMBL" id="CP141769">
    <property type="protein sequence ID" value="WRS39628.1"/>
    <property type="molecule type" value="Genomic_DNA"/>
</dbReference>
<comment type="pathway">
    <text evidence="2">Glycan biosynthesis; alginate biosynthesis.</text>
</comment>
<gene>
    <name evidence="15" type="ORF">VA613_01800</name>
</gene>
<evidence type="ECO:0000256" key="9">
    <source>
        <dbReference type="ARBA" id="ARBA00022989"/>
    </source>
</evidence>
<dbReference type="GO" id="GO:0016746">
    <property type="term" value="F:acyltransferase activity"/>
    <property type="evidence" value="ECO:0007669"/>
    <property type="project" value="UniProtKB-KW"/>
</dbReference>
<evidence type="ECO:0000313" key="16">
    <source>
        <dbReference type="Proteomes" id="UP001334732"/>
    </source>
</evidence>
<dbReference type="Proteomes" id="UP001334732">
    <property type="component" value="Chromosome"/>
</dbReference>
<comment type="subcellular location">
    <subcellularLocation>
        <location evidence="1">Cell membrane</location>
        <topology evidence="1">Multi-pass membrane protein</topology>
    </subcellularLocation>
</comment>
<dbReference type="RefSeq" id="WP_324780159.1">
    <property type="nucleotide sequence ID" value="NZ_CP141769.1"/>
</dbReference>
<keyword evidence="10 13" id="KW-0472">Membrane</keyword>
<evidence type="ECO:0000256" key="10">
    <source>
        <dbReference type="ARBA" id="ARBA00023136"/>
    </source>
</evidence>
<feature type="transmembrane region" description="Helical" evidence="14">
    <location>
        <begin position="417"/>
        <end position="436"/>
    </location>
</feature>
<dbReference type="InterPro" id="IPR004299">
    <property type="entry name" value="MBOAT_fam"/>
</dbReference>
<keyword evidence="6 13" id="KW-0808">Transferase</keyword>
<evidence type="ECO:0000256" key="5">
    <source>
        <dbReference type="ARBA" id="ARBA00022475"/>
    </source>
</evidence>
<name>A0ABZ1CJR7_9PROT</name>
<feature type="transmembrane region" description="Helical" evidence="14">
    <location>
        <begin position="364"/>
        <end position="384"/>
    </location>
</feature>
<accession>A0ABZ1CJR7</accession>
<feature type="transmembrane region" description="Helical" evidence="14">
    <location>
        <begin position="312"/>
        <end position="335"/>
    </location>
</feature>
<feature type="transmembrane region" description="Helical" evidence="14">
    <location>
        <begin position="448"/>
        <end position="467"/>
    </location>
</feature>
<feature type="transmembrane region" description="Helical" evidence="14">
    <location>
        <begin position="115"/>
        <end position="140"/>
    </location>
</feature>
<feature type="transmembrane region" description="Helical" evidence="14">
    <location>
        <begin position="152"/>
        <end position="171"/>
    </location>
</feature>
<evidence type="ECO:0000256" key="11">
    <source>
        <dbReference type="ARBA" id="ARBA00023315"/>
    </source>
</evidence>
<evidence type="ECO:0000256" key="13">
    <source>
        <dbReference type="PIRNR" id="PIRNR016636"/>
    </source>
</evidence>
<keyword evidence="5 13" id="KW-1003">Cell membrane</keyword>
<reference evidence="15 16" key="1">
    <citation type="submission" date="2023-12" db="EMBL/GenBank/DDBJ databases">
        <title>Thiobacillus sedimentum sp. nov., a chemolithoautotrophic sulfur-oxidizing bacterium isolated from freshwater sediment.</title>
        <authorList>
            <person name="Luo J."/>
            <person name="Dai C."/>
        </authorList>
    </citation>
    <scope>NUCLEOTIDE SEQUENCE [LARGE SCALE GENOMIC DNA]</scope>
    <source>
        <strain evidence="15 16">SCUT-2</strain>
    </source>
</reference>
<keyword evidence="8" id="KW-0016">Alginate biosynthesis</keyword>
<organism evidence="15 16">
    <name type="scientific">Thiobacillus sedimenti</name>
    <dbReference type="NCBI Taxonomy" id="3110231"/>
    <lineage>
        <taxon>Bacteria</taxon>
        <taxon>Pseudomonadati</taxon>
        <taxon>Pseudomonadota</taxon>
        <taxon>Betaproteobacteria</taxon>
        <taxon>Nitrosomonadales</taxon>
        <taxon>Thiobacillaceae</taxon>
        <taxon>Thiobacillus</taxon>
    </lineage>
</organism>
<feature type="transmembrane region" description="Helical" evidence="14">
    <location>
        <begin position="46"/>
        <end position="62"/>
    </location>
</feature>
<keyword evidence="16" id="KW-1185">Reference proteome</keyword>
<keyword evidence="11 13" id="KW-0012">Acyltransferase</keyword>